<gene>
    <name evidence="8" type="ORF">G3574_11025</name>
</gene>
<keyword evidence="9" id="KW-1185">Reference proteome</keyword>
<sequence>MRFTDHPLLLKLPLKEGRDLLRFARRRLNQERLPQVASSLTFTTMLALVPLLTIALAVFTAFPVFNTFRASLEAYFIKSLMPKMISSTILGYLNQFASKATRLSAIGAIFLVMTSVAMMLTIDRAFNQIWRVRESRPFTQRVVIYWAIVTLGPLLIGVSITVTSHLFTATSGLLSAVAFTGVLLSTIISLLLTTAAFTLLYMAVPNRLVNWRDAAWGGFLAAAVFELAKRLFVDFITRFPTYTMIYGALAALPIFLVWVYLSWLITLVGAVLAAALPVVRYERWWHMPAPGSEFIDALAVLKVLYDARESGARSAVDAASIRSTTRLGFDESESLLQRMRDAGWVGRIKGEVTRRVQFGKRITDGRDSWTLLANPGQLRLSDVYRLFVFTPVADAGASGIVADAVEQGLEQTLSDYFDGNVRKMPARSASAST</sequence>
<evidence type="ECO:0000256" key="5">
    <source>
        <dbReference type="ARBA" id="ARBA00022989"/>
    </source>
</evidence>
<name>A0A6B3SLD7_9BURK</name>
<dbReference type="GO" id="GO:0005886">
    <property type="term" value="C:plasma membrane"/>
    <property type="evidence" value="ECO:0007669"/>
    <property type="project" value="UniProtKB-SubCell"/>
</dbReference>
<proteinExistence type="inferred from homology"/>
<dbReference type="Proteomes" id="UP000482155">
    <property type="component" value="Unassembled WGS sequence"/>
</dbReference>
<feature type="transmembrane region" description="Helical" evidence="7">
    <location>
        <begin position="143"/>
        <end position="167"/>
    </location>
</feature>
<dbReference type="PANTHER" id="PTHR30213">
    <property type="entry name" value="INNER MEMBRANE PROTEIN YHJD"/>
    <property type="match status" value="1"/>
</dbReference>
<keyword evidence="6 7" id="KW-0472">Membrane</keyword>
<dbReference type="NCBIfam" id="TIGR00765">
    <property type="entry name" value="yihY_not_rbn"/>
    <property type="match status" value="1"/>
</dbReference>
<keyword evidence="4 7" id="KW-0812">Transmembrane</keyword>
<dbReference type="InterPro" id="IPR017039">
    <property type="entry name" value="Virul_fac_BrkB"/>
</dbReference>
<dbReference type="PANTHER" id="PTHR30213:SF0">
    <property type="entry name" value="UPF0761 MEMBRANE PROTEIN YIHY"/>
    <property type="match status" value="1"/>
</dbReference>
<comment type="caution">
    <text evidence="8">The sequence shown here is derived from an EMBL/GenBank/DDBJ whole genome shotgun (WGS) entry which is preliminary data.</text>
</comment>
<feature type="transmembrane region" description="Helical" evidence="7">
    <location>
        <begin position="214"/>
        <end position="233"/>
    </location>
</feature>
<evidence type="ECO:0000313" key="9">
    <source>
        <dbReference type="Proteomes" id="UP000482155"/>
    </source>
</evidence>
<dbReference type="RefSeq" id="WP_163962992.1">
    <property type="nucleotide sequence ID" value="NZ_JAAIVB010000037.1"/>
</dbReference>
<comment type="similarity">
    <text evidence="7">Belongs to the UPF0761 family.</text>
</comment>
<protein>
    <recommendedName>
        <fullName evidence="7">UPF0761 membrane protein G3574_11025</fullName>
    </recommendedName>
</protein>
<feature type="transmembrane region" description="Helical" evidence="7">
    <location>
        <begin position="45"/>
        <end position="68"/>
    </location>
</feature>
<keyword evidence="3" id="KW-0997">Cell inner membrane</keyword>
<evidence type="ECO:0000256" key="3">
    <source>
        <dbReference type="ARBA" id="ARBA00022519"/>
    </source>
</evidence>
<reference evidence="8 9" key="1">
    <citation type="submission" date="2020-02" db="EMBL/GenBank/DDBJ databases">
        <authorList>
            <person name="Kim M.K."/>
        </authorList>
    </citation>
    <scope>NUCLEOTIDE SEQUENCE [LARGE SCALE GENOMIC DNA]</scope>
    <source>
        <strain evidence="8 9">17J57-3</strain>
    </source>
</reference>
<organism evidence="8 9">
    <name type="scientific">Noviherbaspirillum galbum</name>
    <dbReference type="NCBI Taxonomy" id="2709383"/>
    <lineage>
        <taxon>Bacteria</taxon>
        <taxon>Pseudomonadati</taxon>
        <taxon>Pseudomonadota</taxon>
        <taxon>Betaproteobacteria</taxon>
        <taxon>Burkholderiales</taxon>
        <taxon>Oxalobacteraceae</taxon>
        <taxon>Noviherbaspirillum</taxon>
    </lineage>
</organism>
<keyword evidence="2 7" id="KW-1003">Cell membrane</keyword>
<evidence type="ECO:0000256" key="6">
    <source>
        <dbReference type="ARBA" id="ARBA00023136"/>
    </source>
</evidence>
<dbReference type="HAMAP" id="MF_00672">
    <property type="entry name" value="UPF0761"/>
    <property type="match status" value="1"/>
</dbReference>
<keyword evidence="5 7" id="KW-1133">Transmembrane helix</keyword>
<evidence type="ECO:0000256" key="1">
    <source>
        <dbReference type="ARBA" id="ARBA00004651"/>
    </source>
</evidence>
<dbReference type="EMBL" id="JAAIVB010000037">
    <property type="protein sequence ID" value="NEX61611.1"/>
    <property type="molecule type" value="Genomic_DNA"/>
</dbReference>
<feature type="transmembrane region" description="Helical" evidence="7">
    <location>
        <begin position="173"/>
        <end position="202"/>
    </location>
</feature>
<feature type="transmembrane region" description="Helical" evidence="7">
    <location>
        <begin position="103"/>
        <end position="122"/>
    </location>
</feature>
<dbReference type="AlphaFoldDB" id="A0A6B3SLD7"/>
<comment type="subcellular location">
    <subcellularLocation>
        <location evidence="1 7">Cell membrane</location>
        <topology evidence="1 7">Multi-pass membrane protein</topology>
    </subcellularLocation>
</comment>
<feature type="transmembrane region" description="Helical" evidence="7">
    <location>
        <begin position="245"/>
        <end position="278"/>
    </location>
</feature>
<dbReference type="Pfam" id="PF03631">
    <property type="entry name" value="Virul_fac_BrkB"/>
    <property type="match status" value="1"/>
</dbReference>
<evidence type="ECO:0000256" key="2">
    <source>
        <dbReference type="ARBA" id="ARBA00022475"/>
    </source>
</evidence>
<evidence type="ECO:0000313" key="8">
    <source>
        <dbReference type="EMBL" id="NEX61611.1"/>
    </source>
</evidence>
<evidence type="ECO:0000256" key="7">
    <source>
        <dbReference type="HAMAP-Rule" id="MF_00672"/>
    </source>
</evidence>
<accession>A0A6B3SLD7</accession>
<evidence type="ECO:0000256" key="4">
    <source>
        <dbReference type="ARBA" id="ARBA00022692"/>
    </source>
</evidence>
<dbReference type="InterPro" id="IPR023679">
    <property type="entry name" value="UPF0761_bac"/>
</dbReference>